<proteinExistence type="predicted"/>
<reference evidence="3 4" key="1">
    <citation type="journal article" date="2007" name="Proc. Natl. Acad. Sci. U.S.A.">
        <title>The genome of Syntrophus aciditrophicus: life at the thermodynamic limit of microbial growth.</title>
        <authorList>
            <person name="McInerney M.J."/>
            <person name="Rohlin L."/>
            <person name="Mouttaki H."/>
            <person name="Kim U."/>
            <person name="Krupp R.S."/>
            <person name="Rios-Hernandez L."/>
            <person name="Sieber J."/>
            <person name="Struchtemeyer C.G."/>
            <person name="Bhattacharyya A."/>
            <person name="Campbell J.W."/>
            <person name="Gunsalus R.P."/>
        </authorList>
    </citation>
    <scope>NUCLEOTIDE SEQUENCE [LARGE SCALE GENOMIC DNA]</scope>
    <source>
        <strain evidence="3 4">SB</strain>
    </source>
</reference>
<protein>
    <submittedName>
        <fullName evidence="3">ATPases involved in DNA repair</fullName>
    </submittedName>
</protein>
<sequence length="881" mass="99147">MSKARYARFWKCALQVNPWDYARKYRGRDHGLDESEYNNQILQTCQSEDIHVVGIADHGSVDTLDGLRQVLVNGGIVVFPGFEIASAEKAHFVCLFSENTTIQQLERYLGSLKLTDPDDGVHPSSLSAEQLLWEIEQLGGIAYAAHCTEKSGVLQRKLDHVWKNSLLLAAQVPGSLDDLKNDEGNAYRIILRNKNRDYQRERPIGIINAKDVAEPKDLQLPQACCLVRMTEPCFDAFRQAFLDPESRVRLLSDRQERFFSQLERVRFTGGYLPGVDIQLSGHLNAIIGGRGTGKTTLLECIRYAMEQEPISERAKRTHREIVKQNLGAGRVEIDIRSFTMQGRRFTISRRYGEAAIVRDESGNTSTFRPADLLPRLEIFGQNEIFDIAQDEGGLTSLLRRFLSSKDATDRRRIEIQDKLRGNAKRLVDARSKLAEIEDQVARLPKLEEQARQFQTIGLGEKLAIVPKLEKERQLAARIEEEQRNVQEALVSLEDALPDATFLGEEVVKGLPHVQEIRKLRSNLTTLHSELETLIANAKQKVEVSDTEIKAKITALSAKITGEEATLEQEFAKIPAFQGRTGREIGSAYQQVLKDIERIRPLKTKRDTRQMLVTELRKERNNLLANLSEAIANAAAEIDVELKILRKKLEGKLRPSVDHAANRRELKDFIMKCNLEGVGEARLRWLDDAEEFSPIRLAQTIRQGAEALKNAGWGMTAGVAEALTKLSESKLLEIEAMVLPDIIRLELNVAHIGKEEYRPISKLSTGQQCTAVLHLLLLENRDPLIVDQPEDNLDNAFIAERIVTELRSAKLGRQFIFATHNANIPVFGDAEWIGVLQASEGQANMPDEFQGAVDVPEIRSQAAAILEGGKEAFIQRKEKYGF</sequence>
<dbReference type="Gene3D" id="3.20.20.140">
    <property type="entry name" value="Metal-dependent hydrolases"/>
    <property type="match status" value="1"/>
</dbReference>
<keyword evidence="1" id="KW-0175">Coiled coil</keyword>
<dbReference type="InterPro" id="IPR027417">
    <property type="entry name" value="P-loop_NTPase"/>
</dbReference>
<dbReference type="NCBIfam" id="NF045780">
    <property type="entry name" value="TrlF_fam_ATP"/>
    <property type="match status" value="1"/>
</dbReference>
<dbReference type="STRING" id="56780.SYN_02754"/>
<dbReference type="KEGG" id="sat:SYN_02754"/>
<dbReference type="GO" id="GO:0006302">
    <property type="term" value="P:double-strand break repair"/>
    <property type="evidence" value="ECO:0007669"/>
    <property type="project" value="InterPro"/>
</dbReference>
<name>Q2LRR6_SYNAS</name>
<dbReference type="EMBL" id="CP000252">
    <property type="protein sequence ID" value="ABC76780.1"/>
    <property type="molecule type" value="Genomic_DNA"/>
</dbReference>
<dbReference type="InterPro" id="IPR016195">
    <property type="entry name" value="Pol/histidinol_Pase-like"/>
</dbReference>
<evidence type="ECO:0000259" key="2">
    <source>
        <dbReference type="Pfam" id="PF13476"/>
    </source>
</evidence>
<dbReference type="eggNOG" id="COG0613">
    <property type="taxonomic scope" value="Bacteria"/>
</dbReference>
<dbReference type="HOGENOM" id="CLU_006611_1_0_7"/>
<dbReference type="InterPro" id="IPR038729">
    <property type="entry name" value="Rad50/SbcC_AAA"/>
</dbReference>
<evidence type="ECO:0000313" key="3">
    <source>
        <dbReference type="EMBL" id="ABC76780.1"/>
    </source>
</evidence>
<dbReference type="Pfam" id="PF13476">
    <property type="entry name" value="AAA_23"/>
    <property type="match status" value="1"/>
</dbReference>
<dbReference type="Gene3D" id="3.40.50.300">
    <property type="entry name" value="P-loop containing nucleotide triphosphate hydrolases"/>
    <property type="match status" value="2"/>
</dbReference>
<dbReference type="GO" id="GO:0016887">
    <property type="term" value="F:ATP hydrolysis activity"/>
    <property type="evidence" value="ECO:0007669"/>
    <property type="project" value="InterPro"/>
</dbReference>
<feature type="domain" description="Rad50/SbcC-type AAA" evidence="2">
    <location>
        <begin position="275"/>
        <end position="530"/>
    </location>
</feature>
<evidence type="ECO:0000256" key="1">
    <source>
        <dbReference type="SAM" id="Coils"/>
    </source>
</evidence>
<dbReference type="SUPFAM" id="SSF89550">
    <property type="entry name" value="PHP domain-like"/>
    <property type="match status" value="1"/>
</dbReference>
<gene>
    <name evidence="3" type="ORF">SYN_02754</name>
</gene>
<dbReference type="OrthoDB" id="9791620at2"/>
<dbReference type="InParanoid" id="Q2LRR6"/>
<organism evidence="3 4">
    <name type="scientific">Syntrophus aciditrophicus (strain SB)</name>
    <dbReference type="NCBI Taxonomy" id="56780"/>
    <lineage>
        <taxon>Bacteria</taxon>
        <taxon>Pseudomonadati</taxon>
        <taxon>Thermodesulfobacteriota</taxon>
        <taxon>Syntrophia</taxon>
        <taxon>Syntrophales</taxon>
        <taxon>Syntrophaceae</taxon>
        <taxon>Syntrophus</taxon>
    </lineage>
</organism>
<dbReference type="GO" id="GO:0005524">
    <property type="term" value="F:ATP binding"/>
    <property type="evidence" value="ECO:0007669"/>
    <property type="project" value="InterPro"/>
</dbReference>
<evidence type="ECO:0000313" key="4">
    <source>
        <dbReference type="Proteomes" id="UP000001933"/>
    </source>
</evidence>
<dbReference type="SUPFAM" id="SSF52540">
    <property type="entry name" value="P-loop containing nucleoside triphosphate hydrolases"/>
    <property type="match status" value="1"/>
</dbReference>
<dbReference type="AlphaFoldDB" id="Q2LRR6"/>
<accession>Q2LRR6</accession>
<keyword evidence="4" id="KW-1185">Reference proteome</keyword>
<feature type="coiled-coil region" evidence="1">
    <location>
        <begin position="468"/>
        <end position="536"/>
    </location>
</feature>
<dbReference type="InterPro" id="IPR054787">
    <property type="entry name" value="TrlF_ATPase"/>
</dbReference>
<dbReference type="Proteomes" id="UP000001933">
    <property type="component" value="Chromosome"/>
</dbReference>
<dbReference type="eggNOG" id="COG1196">
    <property type="taxonomic scope" value="Bacteria"/>
</dbReference>
<dbReference type="RefSeq" id="WP_011416813.1">
    <property type="nucleotide sequence ID" value="NC_007759.1"/>
</dbReference>